<gene>
    <name evidence="2" type="ORF">AFUS01_LOCUS47599</name>
</gene>
<name>A0A8J2MGU2_9HEXA</name>
<keyword evidence="1" id="KW-0472">Membrane</keyword>
<dbReference type="AlphaFoldDB" id="A0A8J2MGU2"/>
<dbReference type="Proteomes" id="UP000708208">
    <property type="component" value="Unassembled WGS sequence"/>
</dbReference>
<proteinExistence type="predicted"/>
<accession>A0A8J2MGU2</accession>
<feature type="transmembrane region" description="Helical" evidence="1">
    <location>
        <begin position="204"/>
        <end position="224"/>
    </location>
</feature>
<evidence type="ECO:0000313" key="2">
    <source>
        <dbReference type="EMBL" id="CAG7838655.1"/>
    </source>
</evidence>
<feature type="transmembrane region" description="Helical" evidence="1">
    <location>
        <begin position="20"/>
        <end position="39"/>
    </location>
</feature>
<feature type="transmembrane region" description="Helical" evidence="1">
    <location>
        <begin position="236"/>
        <end position="255"/>
    </location>
</feature>
<dbReference type="EMBL" id="CAJVCH010571834">
    <property type="protein sequence ID" value="CAG7838655.1"/>
    <property type="molecule type" value="Genomic_DNA"/>
</dbReference>
<feature type="transmembrane region" description="Helical" evidence="1">
    <location>
        <begin position="130"/>
        <end position="150"/>
    </location>
</feature>
<keyword evidence="1" id="KW-0812">Transmembrane</keyword>
<keyword evidence="1" id="KW-1133">Transmembrane helix</keyword>
<protein>
    <submittedName>
        <fullName evidence="2">Uncharacterized protein</fullName>
    </submittedName>
</protein>
<evidence type="ECO:0000313" key="3">
    <source>
        <dbReference type="Proteomes" id="UP000708208"/>
    </source>
</evidence>
<feature type="transmembrane region" description="Helical" evidence="1">
    <location>
        <begin position="74"/>
        <end position="94"/>
    </location>
</feature>
<sequence length="347" mass="39806">MLLIILLMPPAVLVDGKGYLYVITFYLLFLSFLFGDFLLRWSTIYYSKEILNIWQSLLKVEGLRNFKYSGRMKLYFVLTALVFGQMAENIFTVIQSDYNIDESLIVPERLKYLRWLHKSFCIASDTLTSIFLIYAILFVSLIGIASISWYEVCLKKLVKIVERTGTLKQDFKATIILAGTLELKIFAEEFTRVKQCLEDYCKIAGNYALILVLNCTISLTIFFSDKMAGRQSNPSSSYYLGCIGLILLIASLGNFMTNTVQEMQEKLSNTAAVLLLSLDTNLGHILQWVLRWRWKMSAFDLFDINYGVILQIIGVMLTYLVFFFQLKILEDPLSTRLESKNVSCACV</sequence>
<keyword evidence="3" id="KW-1185">Reference proteome</keyword>
<feature type="transmembrane region" description="Helical" evidence="1">
    <location>
        <begin position="306"/>
        <end position="326"/>
    </location>
</feature>
<comment type="caution">
    <text evidence="2">The sequence shown here is derived from an EMBL/GenBank/DDBJ whole genome shotgun (WGS) entry which is preliminary data.</text>
</comment>
<evidence type="ECO:0000256" key="1">
    <source>
        <dbReference type="SAM" id="Phobius"/>
    </source>
</evidence>
<reference evidence="2" key="1">
    <citation type="submission" date="2021-06" db="EMBL/GenBank/DDBJ databases">
        <authorList>
            <person name="Hodson N. C."/>
            <person name="Mongue J. A."/>
            <person name="Jaron S. K."/>
        </authorList>
    </citation>
    <scope>NUCLEOTIDE SEQUENCE</scope>
</reference>
<feature type="transmembrane region" description="Helical" evidence="1">
    <location>
        <begin position="267"/>
        <end position="286"/>
    </location>
</feature>
<organism evidence="2 3">
    <name type="scientific">Allacma fusca</name>
    <dbReference type="NCBI Taxonomy" id="39272"/>
    <lineage>
        <taxon>Eukaryota</taxon>
        <taxon>Metazoa</taxon>
        <taxon>Ecdysozoa</taxon>
        <taxon>Arthropoda</taxon>
        <taxon>Hexapoda</taxon>
        <taxon>Collembola</taxon>
        <taxon>Symphypleona</taxon>
        <taxon>Sminthuridae</taxon>
        <taxon>Allacma</taxon>
    </lineage>
</organism>